<dbReference type="KEGG" id="aaqu:D3M96_18175"/>
<evidence type="ECO:0000313" key="2">
    <source>
        <dbReference type="Proteomes" id="UP000268070"/>
    </source>
</evidence>
<dbReference type="EMBL" id="CP032153">
    <property type="protein sequence ID" value="AYN22302.1"/>
    <property type="molecule type" value="Genomic_DNA"/>
</dbReference>
<dbReference type="AlphaFoldDB" id="A0A3G2HYR7"/>
<protein>
    <submittedName>
        <fullName evidence="1">Uncharacterized protein</fullName>
    </submittedName>
</protein>
<name>A0A3G2HYR7_9BURK</name>
<dbReference type="Proteomes" id="UP000268070">
    <property type="component" value="Chromosome"/>
</dbReference>
<sequence>MLCWYGDRGSCTHYASVYAALGTPCGDVDYFIWNSTGGQTKTPHRDAAIHDLAREWMCFSGLMGK</sequence>
<organism evidence="1 2">
    <name type="scientific">Alcaligenes aquatilis</name>
    <dbReference type="NCBI Taxonomy" id="323284"/>
    <lineage>
        <taxon>Bacteria</taxon>
        <taxon>Pseudomonadati</taxon>
        <taxon>Pseudomonadota</taxon>
        <taxon>Betaproteobacteria</taxon>
        <taxon>Burkholderiales</taxon>
        <taxon>Alcaligenaceae</taxon>
        <taxon>Alcaligenes</taxon>
    </lineage>
</organism>
<accession>A0A3G2HYR7</accession>
<dbReference type="OrthoDB" id="5363296at2"/>
<dbReference type="RefSeq" id="WP_121739805.1">
    <property type="nucleotide sequence ID" value="NZ_CP032153.1"/>
</dbReference>
<evidence type="ECO:0000313" key="1">
    <source>
        <dbReference type="EMBL" id="AYN22302.1"/>
    </source>
</evidence>
<reference evidence="1 2" key="1">
    <citation type="submission" date="2018-09" db="EMBL/GenBank/DDBJ databases">
        <title>Complete genome sequence of the hydrocarbonoclastic bacterium Alcaligenes aquatilis QD168, isolated from a crude-oil polluted marine sediment of Central Chile.</title>
        <authorList>
            <person name="Duran R.E."/>
            <person name="Barra B."/>
            <person name="Salva-Serra F."/>
            <person name="Mendez V."/>
            <person name="Moore E.R.B."/>
            <person name="Seeger M."/>
        </authorList>
    </citation>
    <scope>NUCLEOTIDE SEQUENCE [LARGE SCALE GENOMIC DNA]</scope>
    <source>
        <strain evidence="1 2">QD168</strain>
    </source>
</reference>
<proteinExistence type="predicted"/>
<gene>
    <name evidence="1" type="ORF">D3M96_18175</name>
</gene>